<dbReference type="SUPFAM" id="SSF63999">
    <property type="entry name" value="Thiamin pyrophosphokinase, catalytic domain"/>
    <property type="match status" value="1"/>
</dbReference>
<reference evidence="8 9" key="1">
    <citation type="submission" date="2017-10" db="EMBL/GenBank/DDBJ databases">
        <title>Bacillus sp. nov., a halophilic bacterium isolated from a Keqin Lake.</title>
        <authorList>
            <person name="Wang H."/>
        </authorList>
    </citation>
    <scope>NUCLEOTIDE SEQUENCE [LARGE SCALE GENOMIC DNA]</scope>
    <source>
        <strain evidence="8 9">KQ-12</strain>
    </source>
</reference>
<dbReference type="Proteomes" id="UP000248214">
    <property type="component" value="Unassembled WGS sequence"/>
</dbReference>
<dbReference type="GO" id="GO:0006772">
    <property type="term" value="P:thiamine metabolic process"/>
    <property type="evidence" value="ECO:0007669"/>
    <property type="project" value="UniProtKB-UniRule"/>
</dbReference>
<accession>A0A323TUR1</accession>
<dbReference type="EC" id="2.7.6.2" evidence="5"/>
<dbReference type="GO" id="GO:0005524">
    <property type="term" value="F:ATP binding"/>
    <property type="evidence" value="ECO:0007669"/>
    <property type="project" value="UniProtKB-KW"/>
</dbReference>
<dbReference type="InterPro" id="IPR036371">
    <property type="entry name" value="TPK_B1-bd_sf"/>
</dbReference>
<evidence type="ECO:0000256" key="3">
    <source>
        <dbReference type="ARBA" id="ARBA00022777"/>
    </source>
</evidence>
<dbReference type="InterPro" id="IPR036759">
    <property type="entry name" value="TPK_catalytic_sf"/>
</dbReference>
<keyword evidence="1" id="KW-0808">Transferase</keyword>
<dbReference type="Pfam" id="PF04263">
    <property type="entry name" value="TPK_catalytic"/>
    <property type="match status" value="1"/>
</dbReference>
<evidence type="ECO:0000256" key="5">
    <source>
        <dbReference type="NCBIfam" id="TIGR01378"/>
    </source>
</evidence>
<dbReference type="InterPro" id="IPR053149">
    <property type="entry name" value="TPK"/>
</dbReference>
<protein>
    <recommendedName>
        <fullName evidence="5">Thiamine diphosphokinase</fullName>
        <ecNumber evidence="5">2.7.6.2</ecNumber>
    </recommendedName>
</protein>
<proteinExistence type="predicted"/>
<evidence type="ECO:0000256" key="2">
    <source>
        <dbReference type="ARBA" id="ARBA00022741"/>
    </source>
</evidence>
<dbReference type="SUPFAM" id="SSF63862">
    <property type="entry name" value="Thiamin pyrophosphokinase, substrate-binding domain"/>
    <property type="match status" value="1"/>
</dbReference>
<keyword evidence="9" id="KW-1185">Reference proteome</keyword>
<dbReference type="Pfam" id="PF04265">
    <property type="entry name" value="TPK_B1_binding"/>
    <property type="match status" value="1"/>
</dbReference>
<evidence type="ECO:0000313" key="9">
    <source>
        <dbReference type="Proteomes" id="UP000248214"/>
    </source>
</evidence>
<dbReference type="GO" id="GO:0030975">
    <property type="term" value="F:thiamine binding"/>
    <property type="evidence" value="ECO:0007669"/>
    <property type="project" value="InterPro"/>
</dbReference>
<dbReference type="InterPro" id="IPR006282">
    <property type="entry name" value="Thi_PPkinase"/>
</dbReference>
<comment type="caution">
    <text evidence="8">The sequence shown here is derived from an EMBL/GenBank/DDBJ whole genome shotgun (WGS) entry which is preliminary data.</text>
</comment>
<evidence type="ECO:0000256" key="4">
    <source>
        <dbReference type="ARBA" id="ARBA00022840"/>
    </source>
</evidence>
<dbReference type="PANTHER" id="PTHR41299">
    <property type="entry name" value="THIAMINE PYROPHOSPHOKINASE"/>
    <property type="match status" value="1"/>
</dbReference>
<feature type="domain" description="Thiamin pyrophosphokinase thiamin-binding" evidence="7">
    <location>
        <begin position="169"/>
        <end position="234"/>
    </location>
</feature>
<feature type="compositionally biased region" description="Basic and acidic residues" evidence="6">
    <location>
        <begin position="12"/>
        <end position="21"/>
    </location>
</feature>
<evidence type="ECO:0000256" key="1">
    <source>
        <dbReference type="ARBA" id="ARBA00022679"/>
    </source>
</evidence>
<dbReference type="GO" id="GO:0004788">
    <property type="term" value="F:thiamine diphosphokinase activity"/>
    <property type="evidence" value="ECO:0007669"/>
    <property type="project" value="UniProtKB-UniRule"/>
</dbReference>
<dbReference type="InterPro" id="IPR007371">
    <property type="entry name" value="TPK_catalytic"/>
</dbReference>
<feature type="region of interest" description="Disordered" evidence="6">
    <location>
        <begin position="1"/>
        <end position="21"/>
    </location>
</feature>
<gene>
    <name evidence="8" type="ORF">CR194_08320</name>
</gene>
<dbReference type="GO" id="GO:0016301">
    <property type="term" value="F:kinase activity"/>
    <property type="evidence" value="ECO:0007669"/>
    <property type="project" value="UniProtKB-KW"/>
</dbReference>
<dbReference type="NCBIfam" id="TIGR01378">
    <property type="entry name" value="thi_PPkinase"/>
    <property type="match status" value="1"/>
</dbReference>
<dbReference type="SMART" id="SM00983">
    <property type="entry name" value="TPK_B1_binding"/>
    <property type="match status" value="1"/>
</dbReference>
<dbReference type="PANTHER" id="PTHR41299:SF1">
    <property type="entry name" value="THIAMINE PYROPHOSPHOKINASE"/>
    <property type="match status" value="1"/>
</dbReference>
<dbReference type="InterPro" id="IPR007373">
    <property type="entry name" value="Thiamin_PyroPKinase_B1-bd"/>
</dbReference>
<name>A0A323TUR1_9BACI</name>
<evidence type="ECO:0000259" key="7">
    <source>
        <dbReference type="SMART" id="SM00983"/>
    </source>
</evidence>
<dbReference type="CDD" id="cd07995">
    <property type="entry name" value="TPK"/>
    <property type="match status" value="1"/>
</dbReference>
<dbReference type="EMBL" id="PDOD01000002">
    <property type="protein sequence ID" value="PYZ93195.1"/>
    <property type="molecule type" value="Genomic_DNA"/>
</dbReference>
<evidence type="ECO:0000313" key="8">
    <source>
        <dbReference type="EMBL" id="PYZ93195.1"/>
    </source>
</evidence>
<keyword evidence="3 8" id="KW-0418">Kinase</keyword>
<evidence type="ECO:0000256" key="6">
    <source>
        <dbReference type="SAM" id="MobiDB-lite"/>
    </source>
</evidence>
<sequence length="248" mass="28068">MQAKKSFSLLSQREKVKERQSEGERPLTYILMAGGPLHLVPSLSVMKEQYPKATWIGVDRGVFELLSAGIEPTEAFGDFDSLTEEERDWVENTKTRLRIYPCEKDETDMEIALSWVLEQNPSQVILLGATGGRLDHLFMNAQLLAKGLPEHIPVYLQDRWNKVTMLAPGEYTVTKSDYRYVSIIPVPKQVTGLNLTGFRYELTDARIEAGSSLCISNEIAERRGEISFEKGEIYLFQSKDEGNSLDQS</sequence>
<dbReference type="AlphaFoldDB" id="A0A323TUR1"/>
<keyword evidence="2" id="KW-0547">Nucleotide-binding</keyword>
<organism evidence="8 9">
    <name type="scientific">Salipaludibacillus keqinensis</name>
    <dbReference type="NCBI Taxonomy" id="2045207"/>
    <lineage>
        <taxon>Bacteria</taxon>
        <taxon>Bacillati</taxon>
        <taxon>Bacillota</taxon>
        <taxon>Bacilli</taxon>
        <taxon>Bacillales</taxon>
        <taxon>Bacillaceae</taxon>
    </lineage>
</organism>
<dbReference type="Gene3D" id="3.40.50.10240">
    <property type="entry name" value="Thiamin pyrophosphokinase, catalytic domain"/>
    <property type="match status" value="1"/>
</dbReference>
<dbReference type="GO" id="GO:0009229">
    <property type="term" value="P:thiamine diphosphate biosynthetic process"/>
    <property type="evidence" value="ECO:0007669"/>
    <property type="project" value="InterPro"/>
</dbReference>
<keyword evidence="4" id="KW-0067">ATP-binding</keyword>